<organism evidence="2 3">
    <name type="scientific">Mycetohabitans endofungorum</name>
    <dbReference type="NCBI Taxonomy" id="417203"/>
    <lineage>
        <taxon>Bacteria</taxon>
        <taxon>Pseudomonadati</taxon>
        <taxon>Pseudomonadota</taxon>
        <taxon>Betaproteobacteria</taxon>
        <taxon>Burkholderiales</taxon>
        <taxon>Burkholderiaceae</taxon>
        <taxon>Mycetohabitans</taxon>
    </lineage>
</organism>
<sequence length="301" mass="33060">MISIRKSAPTDHAGGPTGSSAHQHVRTPVRRPRKAVLHHGSIVFAHSMTAQTNVQQVRRAAARARLLASIRASARLARRRVRSRTSLLENDEGESDDRAADTPERITGIGQRAGSDGGGGGGQERRQRDQEKESVDAQSEVPRFRQSRTTRRVGILGLDAGPLHELARSGKTIASNDVMHLLIAKLRDLVDQSQRNPHASIDANIHHLMSECLDLQARLAPEPLSLQHVIEMLVNTRQKPASASPQSHAGELNRGQRLNPMMPLIAFNALRPRTPSQIKHAKCYQALRIASTITRYVDSLA</sequence>
<feature type="compositionally biased region" description="Basic and acidic residues" evidence="1">
    <location>
        <begin position="123"/>
        <end position="135"/>
    </location>
</feature>
<accession>A0A2P5KAJ9</accession>
<evidence type="ECO:0000313" key="2">
    <source>
        <dbReference type="EMBL" id="PPB83710.1"/>
    </source>
</evidence>
<dbReference type="Proteomes" id="UP000243096">
    <property type="component" value="Unassembled WGS sequence"/>
</dbReference>
<keyword evidence="3" id="KW-1185">Reference proteome</keyword>
<evidence type="ECO:0008006" key="4">
    <source>
        <dbReference type="Google" id="ProtNLM"/>
    </source>
</evidence>
<dbReference type="RefSeq" id="WP_104077387.1">
    <property type="nucleotide sequence ID" value="NZ_CP062179.1"/>
</dbReference>
<feature type="compositionally biased region" description="Basic residues" evidence="1">
    <location>
        <begin position="23"/>
        <end position="32"/>
    </location>
</feature>
<name>A0A2P5KAJ9_9BURK</name>
<feature type="region of interest" description="Disordered" evidence="1">
    <location>
        <begin position="1"/>
        <end position="32"/>
    </location>
</feature>
<proteinExistence type="predicted"/>
<comment type="caution">
    <text evidence="2">The sequence shown here is derived from an EMBL/GenBank/DDBJ whole genome shotgun (WGS) entry which is preliminary data.</text>
</comment>
<dbReference type="AlphaFoldDB" id="A0A2P5KAJ9"/>
<evidence type="ECO:0000256" key="1">
    <source>
        <dbReference type="SAM" id="MobiDB-lite"/>
    </source>
</evidence>
<feature type="region of interest" description="Disordered" evidence="1">
    <location>
        <begin position="87"/>
        <end position="148"/>
    </location>
</feature>
<dbReference type="OrthoDB" id="9912134at2"/>
<dbReference type="EMBL" id="PRDW01000006">
    <property type="protein sequence ID" value="PPB83710.1"/>
    <property type="molecule type" value="Genomic_DNA"/>
</dbReference>
<evidence type="ECO:0000313" key="3">
    <source>
        <dbReference type="Proteomes" id="UP000243096"/>
    </source>
</evidence>
<protein>
    <recommendedName>
        <fullName evidence="4">Type III secretion regulatory protein HpaA</fullName>
    </recommendedName>
</protein>
<reference evidence="2 3" key="1">
    <citation type="submission" date="2018-01" db="EMBL/GenBank/DDBJ databases">
        <title>Genomic Encyclopedia of Type Strains, Phase III (KMG-III): the genomes of soil and plant-associated and newly described type strains.</title>
        <authorList>
            <person name="Whitman W."/>
        </authorList>
    </citation>
    <scope>NUCLEOTIDE SEQUENCE [LARGE SCALE GENOMIC DNA]</scope>
    <source>
        <strain evidence="2 3">HKI456</strain>
    </source>
</reference>
<gene>
    <name evidence="2" type="ORF">B0O95_106101</name>
</gene>